<dbReference type="NCBIfam" id="TIGR00029">
    <property type="entry name" value="S20"/>
    <property type="match status" value="1"/>
</dbReference>
<dbReference type="EMBL" id="AIDT01000001">
    <property type="protein sequence ID" value="EIA15371.1"/>
    <property type="molecule type" value="Genomic_DNA"/>
</dbReference>
<keyword evidence="3 7" id="KW-0694">RNA-binding</keyword>
<dbReference type="GO" id="GO:0019843">
    <property type="term" value="F:rRNA binding"/>
    <property type="evidence" value="ECO:0007669"/>
    <property type="project" value="UniProtKB-UniRule"/>
</dbReference>
<organism evidence="8 9">
    <name type="scientific">Staphylococcus aureus subsp. aureus DR10</name>
    <dbReference type="NCBI Taxonomy" id="1155079"/>
    <lineage>
        <taxon>Bacteria</taxon>
        <taxon>Bacillati</taxon>
        <taxon>Bacillota</taxon>
        <taxon>Bacilli</taxon>
        <taxon>Bacillales</taxon>
        <taxon>Staphylococcaceae</taxon>
        <taxon>Staphylococcus</taxon>
    </lineage>
</organism>
<evidence type="ECO:0000256" key="7">
    <source>
        <dbReference type="HAMAP-Rule" id="MF_00500"/>
    </source>
</evidence>
<proteinExistence type="inferred from homology"/>
<dbReference type="GO" id="GO:1990904">
    <property type="term" value="C:ribonucleoprotein complex"/>
    <property type="evidence" value="ECO:0007669"/>
    <property type="project" value="UniProtKB-KW"/>
</dbReference>
<gene>
    <name evidence="7" type="primary">rpsT</name>
    <name evidence="8" type="ORF">ST398NM02_1651</name>
</gene>
<comment type="similarity">
    <text evidence="1 7">Belongs to the bacterial ribosomal protein bS20 family.</text>
</comment>
<evidence type="ECO:0000256" key="3">
    <source>
        <dbReference type="ARBA" id="ARBA00022884"/>
    </source>
</evidence>
<evidence type="ECO:0000256" key="2">
    <source>
        <dbReference type="ARBA" id="ARBA00022730"/>
    </source>
</evidence>
<evidence type="ECO:0000256" key="5">
    <source>
        <dbReference type="ARBA" id="ARBA00023274"/>
    </source>
</evidence>
<dbReference type="InterPro" id="IPR036510">
    <property type="entry name" value="Ribosomal_bS20_sf"/>
</dbReference>
<keyword evidence="5 7" id="KW-0687">Ribonucleoprotein</keyword>
<comment type="caution">
    <text evidence="8">The sequence shown here is derived from an EMBL/GenBank/DDBJ whole genome shotgun (WGS) entry which is preliminary data.</text>
</comment>
<dbReference type="AlphaFoldDB" id="A0ABC9Q3L6"/>
<dbReference type="SUPFAM" id="SSF46992">
    <property type="entry name" value="Ribosomal protein S20"/>
    <property type="match status" value="1"/>
</dbReference>
<dbReference type="PANTHER" id="PTHR33398:SF1">
    <property type="entry name" value="SMALL RIBOSOMAL SUBUNIT PROTEIN BS20C"/>
    <property type="match status" value="1"/>
</dbReference>
<dbReference type="Gene3D" id="1.20.58.110">
    <property type="entry name" value="Ribosomal protein S20"/>
    <property type="match status" value="1"/>
</dbReference>
<dbReference type="GO" id="GO:0006412">
    <property type="term" value="P:translation"/>
    <property type="evidence" value="ECO:0007669"/>
    <property type="project" value="UniProtKB-UniRule"/>
</dbReference>
<protein>
    <recommendedName>
        <fullName evidence="6 7">Small ribosomal subunit protein bS20</fullName>
    </recommendedName>
</protein>
<evidence type="ECO:0000256" key="4">
    <source>
        <dbReference type="ARBA" id="ARBA00022980"/>
    </source>
</evidence>
<accession>A0ABC9Q3L6</accession>
<dbReference type="InterPro" id="IPR002583">
    <property type="entry name" value="Ribosomal_bS20"/>
</dbReference>
<keyword evidence="2 7" id="KW-0699">rRNA-binding</keyword>
<dbReference type="PANTHER" id="PTHR33398">
    <property type="entry name" value="30S RIBOSOMAL PROTEIN S20"/>
    <property type="match status" value="1"/>
</dbReference>
<dbReference type="Pfam" id="PF01649">
    <property type="entry name" value="Ribosomal_S20p"/>
    <property type="match status" value="1"/>
</dbReference>
<reference evidence="8 9" key="1">
    <citation type="journal article" date="2012" name="MBio">
        <title>Identification of a highly transmissible animal-independent Staphylococcus aureus ST398 clone with distinct genomic and cell adhesion properties.</title>
        <authorList>
            <person name="Uhlemann A.C."/>
            <person name="Porcella S.F."/>
            <person name="Trivedi S."/>
            <person name="Sullivan S.B."/>
            <person name="Hafer C."/>
            <person name="Kennedy A.D."/>
            <person name="Barbian K.D."/>
            <person name="McCarthy A.J."/>
            <person name="Street C."/>
            <person name="Hirschberg D.L."/>
            <person name="Lipkin W.I."/>
            <person name="Lindsay J.A."/>
            <person name="DeLeo F.R."/>
            <person name="Lowy F.D."/>
        </authorList>
    </citation>
    <scope>NUCLEOTIDE SEQUENCE [LARGE SCALE GENOMIC DNA]</scope>
    <source>
        <strain evidence="8 9">DR10</strain>
    </source>
</reference>
<sequence>MTEMANIKSAIKRVKTTEKAEARNISQKSAMRTAVKNAKTAVSNNADNKNELVSLAVKLVDKAAQSNLIHSNKADRIKSQLMTANK</sequence>
<evidence type="ECO:0000313" key="9">
    <source>
        <dbReference type="Proteomes" id="UP000003093"/>
    </source>
</evidence>
<evidence type="ECO:0000256" key="6">
    <source>
        <dbReference type="ARBA" id="ARBA00035136"/>
    </source>
</evidence>
<name>A0ABC9Q3L6_STAA5</name>
<dbReference type="HAMAP" id="MF_00500">
    <property type="entry name" value="Ribosomal_bS20"/>
    <property type="match status" value="1"/>
</dbReference>
<comment type="function">
    <text evidence="7">Binds directly to 16S ribosomal RNA.</text>
</comment>
<keyword evidence="4 7" id="KW-0689">Ribosomal protein</keyword>
<evidence type="ECO:0000256" key="1">
    <source>
        <dbReference type="ARBA" id="ARBA00007634"/>
    </source>
</evidence>
<evidence type="ECO:0000313" key="8">
    <source>
        <dbReference type="EMBL" id="EIA15371.1"/>
    </source>
</evidence>
<dbReference type="Proteomes" id="UP000003093">
    <property type="component" value="Unassembled WGS sequence"/>
</dbReference>
<dbReference type="GO" id="GO:0005840">
    <property type="term" value="C:ribosome"/>
    <property type="evidence" value="ECO:0007669"/>
    <property type="project" value="UniProtKB-KW"/>
</dbReference>